<protein>
    <submittedName>
        <fullName evidence="1">Uncharacterized protein</fullName>
    </submittedName>
</protein>
<proteinExistence type="predicted"/>
<sequence>MFFFFKRTSLIANSMPPVYMPLLVILPF</sequence>
<reference evidence="1" key="1">
    <citation type="submission" date="2014-09" db="EMBL/GenBank/DDBJ databases">
        <authorList>
            <person name="Magalhaes I.L.F."/>
            <person name="Oliveira U."/>
            <person name="Santos F.R."/>
            <person name="Vidigal T.H.D.A."/>
            <person name="Brescovit A.D."/>
            <person name="Santos A.J."/>
        </authorList>
    </citation>
    <scope>NUCLEOTIDE SEQUENCE</scope>
    <source>
        <tissue evidence="1">Shoot tissue taken approximately 20 cm above the soil surface</tissue>
    </source>
</reference>
<dbReference type="EMBL" id="GBRH01190256">
    <property type="protein sequence ID" value="JAE07640.1"/>
    <property type="molecule type" value="Transcribed_RNA"/>
</dbReference>
<dbReference type="AlphaFoldDB" id="A0A0A9F3S6"/>
<organism evidence="1">
    <name type="scientific">Arundo donax</name>
    <name type="common">Giant reed</name>
    <name type="synonym">Donax arundinaceus</name>
    <dbReference type="NCBI Taxonomy" id="35708"/>
    <lineage>
        <taxon>Eukaryota</taxon>
        <taxon>Viridiplantae</taxon>
        <taxon>Streptophyta</taxon>
        <taxon>Embryophyta</taxon>
        <taxon>Tracheophyta</taxon>
        <taxon>Spermatophyta</taxon>
        <taxon>Magnoliopsida</taxon>
        <taxon>Liliopsida</taxon>
        <taxon>Poales</taxon>
        <taxon>Poaceae</taxon>
        <taxon>PACMAD clade</taxon>
        <taxon>Arundinoideae</taxon>
        <taxon>Arundineae</taxon>
        <taxon>Arundo</taxon>
    </lineage>
</organism>
<accession>A0A0A9F3S6</accession>
<reference evidence="1" key="2">
    <citation type="journal article" date="2015" name="Data Brief">
        <title>Shoot transcriptome of the giant reed, Arundo donax.</title>
        <authorList>
            <person name="Barrero R.A."/>
            <person name="Guerrero F.D."/>
            <person name="Moolhuijzen P."/>
            <person name="Goolsby J.A."/>
            <person name="Tidwell J."/>
            <person name="Bellgard S.E."/>
            <person name="Bellgard M.I."/>
        </authorList>
    </citation>
    <scope>NUCLEOTIDE SEQUENCE</scope>
    <source>
        <tissue evidence="1">Shoot tissue taken approximately 20 cm above the soil surface</tissue>
    </source>
</reference>
<evidence type="ECO:0000313" key="1">
    <source>
        <dbReference type="EMBL" id="JAE07640.1"/>
    </source>
</evidence>
<name>A0A0A9F3S6_ARUDO</name>